<dbReference type="EMBL" id="FJOG01000001">
    <property type="protein sequence ID" value="CZR50713.1"/>
    <property type="molecule type" value="Genomic_DNA"/>
</dbReference>
<dbReference type="AlphaFoldDB" id="A0A1L7WD46"/>
<organism evidence="1 2">
    <name type="scientific">Phialocephala subalpina</name>
    <dbReference type="NCBI Taxonomy" id="576137"/>
    <lineage>
        <taxon>Eukaryota</taxon>
        <taxon>Fungi</taxon>
        <taxon>Dikarya</taxon>
        <taxon>Ascomycota</taxon>
        <taxon>Pezizomycotina</taxon>
        <taxon>Leotiomycetes</taxon>
        <taxon>Helotiales</taxon>
        <taxon>Mollisiaceae</taxon>
        <taxon>Phialocephala</taxon>
        <taxon>Phialocephala fortinii species complex</taxon>
    </lineage>
</organism>
<evidence type="ECO:0000313" key="2">
    <source>
        <dbReference type="Proteomes" id="UP000184330"/>
    </source>
</evidence>
<keyword evidence="2" id="KW-1185">Reference proteome</keyword>
<accession>A0A1L7WD46</accession>
<reference evidence="1 2" key="1">
    <citation type="submission" date="2016-03" db="EMBL/GenBank/DDBJ databases">
        <authorList>
            <person name="Ploux O."/>
        </authorList>
    </citation>
    <scope>NUCLEOTIDE SEQUENCE [LARGE SCALE GENOMIC DNA]</scope>
    <source>
        <strain evidence="1 2">UAMH 11012</strain>
    </source>
</reference>
<proteinExistence type="predicted"/>
<protein>
    <submittedName>
        <fullName evidence="1">Uncharacterized protein</fullName>
    </submittedName>
</protein>
<gene>
    <name evidence="1" type="ORF">PAC_00587</name>
</gene>
<name>A0A1L7WD46_9HELO</name>
<evidence type="ECO:0000313" key="1">
    <source>
        <dbReference type="EMBL" id="CZR50713.1"/>
    </source>
</evidence>
<sequence>MMIPVGTNTVGLPILLSNIAQIEAHVRKLPTPRQQYDEFIRISLIMHNMMEDFGATGSALLYLIEQSRIPQLVGVTDEVFRADFEELIEMTHVVKASRDQTKDAIKALFKLVGSKTRGRALVNDLLKLKYSEKVFRLVAKIAKRSASISEAVHSLNNAIIDNLREEHPQGSRVSKNISPREAEKASKVADSFELFLSKPLSVKEIAELGIRYTLCGLLSHHGPLHKFVPFKDDAKGNGLTRDGEWLEKVQCDDYYDIALKNQAVKLAEEQGPAPKAAGARGEVSVGVGIGLDGEEISGVVVEEMMRHLAGVGELSSDVEMNFGGGGKGLMGQRLETGASKDFEQAGAEMEANEDIGKKDEELVEKATKKRRKIETTETYRFGMKVVVDLDEEDLSTQLTRDLRGFQAIMAIAKQSKSPWRAVLIAPRTKNLFVQTEKVKKVLREKKHASLGSRQRIMDIHRKDALANPLVVLLRPSAYPPNG</sequence>
<dbReference type="Proteomes" id="UP000184330">
    <property type="component" value="Unassembled WGS sequence"/>
</dbReference>